<organism evidence="1">
    <name type="scientific">marine sediment metagenome</name>
    <dbReference type="NCBI Taxonomy" id="412755"/>
    <lineage>
        <taxon>unclassified sequences</taxon>
        <taxon>metagenomes</taxon>
        <taxon>ecological metagenomes</taxon>
    </lineage>
</organism>
<sequence>MVKTLEDVKRVAEIADRLRELGIPEKTCTAIDRWNKRQEEKLKEFGL</sequence>
<evidence type="ECO:0000313" key="1">
    <source>
        <dbReference type="EMBL" id="KKN65885.1"/>
    </source>
</evidence>
<proteinExistence type="predicted"/>
<reference evidence="1" key="1">
    <citation type="journal article" date="2015" name="Nature">
        <title>Complex archaea that bridge the gap between prokaryotes and eukaryotes.</title>
        <authorList>
            <person name="Spang A."/>
            <person name="Saw J.H."/>
            <person name="Jorgensen S.L."/>
            <person name="Zaremba-Niedzwiedzka K."/>
            <person name="Martijn J."/>
            <person name="Lind A.E."/>
            <person name="van Eijk R."/>
            <person name="Schleper C."/>
            <person name="Guy L."/>
            <person name="Ettema T.J."/>
        </authorList>
    </citation>
    <scope>NUCLEOTIDE SEQUENCE</scope>
</reference>
<gene>
    <name evidence="1" type="ORF">LCGC14_0477020</name>
</gene>
<protein>
    <submittedName>
        <fullName evidence="1">Uncharacterized protein</fullName>
    </submittedName>
</protein>
<name>A0A0F9SAG5_9ZZZZ</name>
<accession>A0A0F9SAG5</accession>
<dbReference type="EMBL" id="LAZR01000514">
    <property type="protein sequence ID" value="KKN65885.1"/>
    <property type="molecule type" value="Genomic_DNA"/>
</dbReference>
<dbReference type="AlphaFoldDB" id="A0A0F9SAG5"/>
<comment type="caution">
    <text evidence="1">The sequence shown here is derived from an EMBL/GenBank/DDBJ whole genome shotgun (WGS) entry which is preliminary data.</text>
</comment>